<sequence>MEGSATKSPMDRKKVQQRRAIYGIPASPIKSGKVKWIYDANVIVFCFRKSKISVGSYRGGNALHIKSSRGNKDWADLC</sequence>
<evidence type="ECO:0000313" key="2">
    <source>
        <dbReference type="Proteomes" id="UP000824782"/>
    </source>
</evidence>
<keyword evidence="2" id="KW-1185">Reference proteome</keyword>
<dbReference type="AlphaFoldDB" id="A0AAV6ZS52"/>
<comment type="caution">
    <text evidence="1">The sequence shown here is derived from an EMBL/GenBank/DDBJ whole genome shotgun (WGS) entry which is preliminary data.</text>
</comment>
<reference evidence="1" key="1">
    <citation type="thesis" date="2020" institute="ProQuest LLC" country="789 East Eisenhower Parkway, Ann Arbor, MI, USA">
        <title>Comparative Genomics and Chromosome Evolution.</title>
        <authorList>
            <person name="Mudd A.B."/>
        </authorList>
    </citation>
    <scope>NUCLEOTIDE SEQUENCE</scope>
    <source>
        <strain evidence="1">237g6f4</strain>
        <tissue evidence="1">Blood</tissue>
    </source>
</reference>
<dbReference type="Proteomes" id="UP000824782">
    <property type="component" value="Unassembled WGS sequence"/>
</dbReference>
<gene>
    <name evidence="1" type="ORF">GDO81_023805</name>
</gene>
<organism evidence="1 2">
    <name type="scientific">Engystomops pustulosus</name>
    <name type="common">Tungara frog</name>
    <name type="synonym">Physalaemus pustulosus</name>
    <dbReference type="NCBI Taxonomy" id="76066"/>
    <lineage>
        <taxon>Eukaryota</taxon>
        <taxon>Metazoa</taxon>
        <taxon>Chordata</taxon>
        <taxon>Craniata</taxon>
        <taxon>Vertebrata</taxon>
        <taxon>Euteleostomi</taxon>
        <taxon>Amphibia</taxon>
        <taxon>Batrachia</taxon>
        <taxon>Anura</taxon>
        <taxon>Neobatrachia</taxon>
        <taxon>Hyloidea</taxon>
        <taxon>Leptodactylidae</taxon>
        <taxon>Leiuperinae</taxon>
        <taxon>Engystomops</taxon>
    </lineage>
</organism>
<proteinExistence type="predicted"/>
<accession>A0AAV6ZS52</accession>
<dbReference type="EMBL" id="WNYA01000306">
    <property type="protein sequence ID" value="KAG8548848.1"/>
    <property type="molecule type" value="Genomic_DNA"/>
</dbReference>
<name>A0AAV6ZS52_ENGPU</name>
<evidence type="ECO:0000313" key="1">
    <source>
        <dbReference type="EMBL" id="KAG8548848.1"/>
    </source>
</evidence>
<protein>
    <submittedName>
        <fullName evidence="1">Uncharacterized protein</fullName>
    </submittedName>
</protein>